<protein>
    <recommendedName>
        <fullName evidence="1">CFA20 domain-containing protein</fullName>
    </recommendedName>
</protein>
<dbReference type="OrthoDB" id="7486196at2759"/>
<sequence length="257" mass="28521">MFSGSVQPNTVSLFSSTGSLPLQLFSTQTDATLPEDSFIHLLNDTTNLPAPPPPASLTPIHTGKEGMKDTKTLIQTVLHIQSPTLPTTFIQCPPQYPFTSASRGLGLKHPWAHIQVRDLGREWSCEFGIADQSGRTGIVRLSTFQKQPRLDAVGDLPLLHLPLSFPQRTDEYSATTWSAVDLHLPRILSAFTSPEFVSEDQPPPPHIRLPAGSFSHVVYVRIYATCRLRRIWFSHAGPSQKIPWEFDLYGCDPARAD</sequence>
<dbReference type="Proteomes" id="UP000320762">
    <property type="component" value="Unassembled WGS sequence"/>
</dbReference>
<evidence type="ECO:0000313" key="2">
    <source>
        <dbReference type="EMBL" id="TRM62237.1"/>
    </source>
</evidence>
<name>A0A550CBS3_9AGAR</name>
<dbReference type="PANTHER" id="PTHR12458">
    <property type="entry name" value="ORF PROTEIN"/>
    <property type="match status" value="1"/>
</dbReference>
<evidence type="ECO:0000313" key="3">
    <source>
        <dbReference type="Proteomes" id="UP000320762"/>
    </source>
</evidence>
<dbReference type="Pfam" id="PF05018">
    <property type="entry name" value="CFA20_dom"/>
    <property type="match status" value="1"/>
</dbReference>
<reference evidence="2 3" key="1">
    <citation type="journal article" date="2019" name="New Phytol.">
        <title>Comparative genomics reveals unique wood-decay strategies and fruiting body development in the Schizophyllaceae.</title>
        <authorList>
            <person name="Almasi E."/>
            <person name="Sahu N."/>
            <person name="Krizsan K."/>
            <person name="Balint B."/>
            <person name="Kovacs G.M."/>
            <person name="Kiss B."/>
            <person name="Cseklye J."/>
            <person name="Drula E."/>
            <person name="Henrissat B."/>
            <person name="Nagy I."/>
            <person name="Chovatia M."/>
            <person name="Adam C."/>
            <person name="LaButti K."/>
            <person name="Lipzen A."/>
            <person name="Riley R."/>
            <person name="Grigoriev I.V."/>
            <person name="Nagy L.G."/>
        </authorList>
    </citation>
    <scope>NUCLEOTIDE SEQUENCE [LARGE SCALE GENOMIC DNA]</scope>
    <source>
        <strain evidence="2 3">NL-1724</strain>
    </source>
</reference>
<dbReference type="AlphaFoldDB" id="A0A550CBS3"/>
<accession>A0A550CBS3</accession>
<keyword evidence="3" id="KW-1185">Reference proteome</keyword>
<dbReference type="InterPro" id="IPR040441">
    <property type="entry name" value="CFA20/CFAP20DC"/>
</dbReference>
<comment type="caution">
    <text evidence="2">The sequence shown here is derived from an EMBL/GenBank/DDBJ whole genome shotgun (WGS) entry which is preliminary data.</text>
</comment>
<gene>
    <name evidence="2" type="ORF">BD626DRAFT_548630</name>
</gene>
<proteinExistence type="predicted"/>
<dbReference type="InterPro" id="IPR007714">
    <property type="entry name" value="CFA20_dom"/>
</dbReference>
<dbReference type="STRING" id="97359.A0A550CBS3"/>
<dbReference type="EMBL" id="VDMD01000013">
    <property type="protein sequence ID" value="TRM62237.1"/>
    <property type="molecule type" value="Genomic_DNA"/>
</dbReference>
<feature type="domain" description="CFA20" evidence="1">
    <location>
        <begin position="72"/>
        <end position="235"/>
    </location>
</feature>
<evidence type="ECO:0000259" key="1">
    <source>
        <dbReference type="Pfam" id="PF05018"/>
    </source>
</evidence>
<organism evidence="2 3">
    <name type="scientific">Schizophyllum amplum</name>
    <dbReference type="NCBI Taxonomy" id="97359"/>
    <lineage>
        <taxon>Eukaryota</taxon>
        <taxon>Fungi</taxon>
        <taxon>Dikarya</taxon>
        <taxon>Basidiomycota</taxon>
        <taxon>Agaricomycotina</taxon>
        <taxon>Agaricomycetes</taxon>
        <taxon>Agaricomycetidae</taxon>
        <taxon>Agaricales</taxon>
        <taxon>Schizophyllaceae</taxon>
        <taxon>Schizophyllum</taxon>
    </lineage>
</organism>